<reference evidence="13 14" key="1">
    <citation type="submission" date="2018-05" db="EMBL/GenBank/DDBJ databases">
        <title>A metagenomic window into the 2 km-deep terrestrial subsurface aquifer revealed taxonomically and functionally diverse microbial community comprising novel uncultured bacterial lineages.</title>
        <authorList>
            <person name="Kadnikov V.V."/>
            <person name="Mardanov A.V."/>
            <person name="Beletsky A.V."/>
            <person name="Banks D."/>
            <person name="Pimenov N.V."/>
            <person name="Frank Y.A."/>
            <person name="Karnachuk O.V."/>
            <person name="Ravin N.V."/>
        </authorList>
    </citation>
    <scope>NUCLEOTIDE SEQUENCE [LARGE SCALE GENOMIC DNA]</scope>
    <source>
        <strain evidence="13">BY5</strain>
    </source>
</reference>
<protein>
    <recommendedName>
        <fullName evidence="9 10">Transcription termination factor Rho</fullName>
        <ecNumber evidence="9 10">3.6.4.-</ecNumber>
    </recommendedName>
    <alternativeName>
        <fullName evidence="9">ATP-dependent helicase Rho</fullName>
    </alternativeName>
</protein>
<dbReference type="GO" id="GO:0006353">
    <property type="term" value="P:DNA-templated transcription termination"/>
    <property type="evidence" value="ECO:0007669"/>
    <property type="project" value="UniProtKB-UniRule"/>
</dbReference>
<dbReference type="InterPro" id="IPR000194">
    <property type="entry name" value="ATPase_F1/V1/A1_a/bsu_nucl-bd"/>
</dbReference>
<evidence type="ECO:0000256" key="1">
    <source>
        <dbReference type="ARBA" id="ARBA00022472"/>
    </source>
</evidence>
<evidence type="ECO:0000256" key="3">
    <source>
        <dbReference type="ARBA" id="ARBA00022801"/>
    </source>
</evidence>
<dbReference type="HAMAP" id="MF_01884">
    <property type="entry name" value="Rho"/>
    <property type="match status" value="1"/>
</dbReference>
<dbReference type="GO" id="GO:0008186">
    <property type="term" value="F:ATP-dependent activity, acting on RNA"/>
    <property type="evidence" value="ECO:0007669"/>
    <property type="project" value="UniProtKB-UniRule"/>
</dbReference>
<dbReference type="SMART" id="SM00382">
    <property type="entry name" value="AAA"/>
    <property type="match status" value="1"/>
</dbReference>
<keyword evidence="8 9" id="KW-0804">Transcription</keyword>
<dbReference type="EC" id="3.6.4.-" evidence="9 10"/>
<dbReference type="SMART" id="SM00959">
    <property type="entry name" value="Rho_N"/>
    <property type="match status" value="1"/>
</dbReference>
<organism evidence="13 14">
    <name type="scientific">Candidatus Ozemobacter sibiricus</name>
    <dbReference type="NCBI Taxonomy" id="2268124"/>
    <lineage>
        <taxon>Bacteria</taxon>
        <taxon>Candidatus Ozemobacteria</taxon>
        <taxon>Candidatus Ozemobacterales</taxon>
        <taxon>Candidatus Ozemobacteraceae</taxon>
        <taxon>Candidatus Ozemobacter</taxon>
    </lineage>
</organism>
<proteinExistence type="inferred from homology"/>
<evidence type="ECO:0000313" key="13">
    <source>
        <dbReference type="EMBL" id="RCK77246.1"/>
    </source>
</evidence>
<dbReference type="Pfam" id="PF00006">
    <property type="entry name" value="ATP-synt_ab"/>
    <property type="match status" value="1"/>
</dbReference>
<evidence type="ECO:0000256" key="8">
    <source>
        <dbReference type="ARBA" id="ARBA00023163"/>
    </source>
</evidence>
<dbReference type="GO" id="GO:0016787">
    <property type="term" value="F:hydrolase activity"/>
    <property type="evidence" value="ECO:0007669"/>
    <property type="project" value="UniProtKB-KW"/>
</dbReference>
<feature type="binding site" evidence="9">
    <location>
        <begin position="169"/>
        <end position="174"/>
    </location>
    <ligand>
        <name>ATP</name>
        <dbReference type="ChEBI" id="CHEBI:30616"/>
    </ligand>
</feature>
<dbReference type="PANTHER" id="PTHR46425:SF1">
    <property type="entry name" value="TRANSCRIPTION TERMINATION FACTOR RHO"/>
    <property type="match status" value="1"/>
</dbReference>
<dbReference type="PROSITE" id="PS51856">
    <property type="entry name" value="RHO_RNA_BD"/>
    <property type="match status" value="1"/>
</dbReference>
<dbReference type="InterPro" id="IPR012340">
    <property type="entry name" value="NA-bd_OB-fold"/>
</dbReference>
<keyword evidence="2 9" id="KW-0547">Nucleotide-binding</keyword>
<comment type="function">
    <text evidence="9">Facilitates transcription termination by a mechanism that involves Rho binding to the nascent RNA, activation of Rho's RNA-dependent ATPase activity, and release of the mRNA from the DNA template.</text>
</comment>
<dbReference type="GO" id="GO:0005524">
    <property type="term" value="F:ATP binding"/>
    <property type="evidence" value="ECO:0007669"/>
    <property type="project" value="UniProtKB-UniRule"/>
</dbReference>
<dbReference type="Pfam" id="PF07498">
    <property type="entry name" value="Rho_N"/>
    <property type="match status" value="1"/>
</dbReference>
<dbReference type="CDD" id="cd01128">
    <property type="entry name" value="rho_factor_C"/>
    <property type="match status" value="1"/>
</dbReference>
<dbReference type="SUPFAM" id="SSF50249">
    <property type="entry name" value="Nucleic acid-binding proteins"/>
    <property type="match status" value="1"/>
</dbReference>
<keyword evidence="5 9" id="KW-0067">ATP-binding</keyword>
<dbReference type="SUPFAM" id="SSF68912">
    <property type="entry name" value="Rho N-terminal domain-like"/>
    <property type="match status" value="1"/>
</dbReference>
<feature type="binding site" evidence="9">
    <location>
        <begin position="181"/>
        <end position="186"/>
    </location>
    <ligand>
        <name>ATP</name>
        <dbReference type="ChEBI" id="CHEBI:30616"/>
    </ligand>
</feature>
<dbReference type="PANTHER" id="PTHR46425">
    <property type="entry name" value="TRANSCRIPTION TERMINATION FACTOR RHO"/>
    <property type="match status" value="1"/>
</dbReference>
<accession>A0A367ZGP7</accession>
<dbReference type="AlphaFoldDB" id="A0A367ZGP7"/>
<feature type="domain" description="Rho RNA-BD" evidence="12">
    <location>
        <begin position="53"/>
        <end position="126"/>
    </location>
</feature>
<dbReference type="InterPro" id="IPR011113">
    <property type="entry name" value="Rho_RNA-bd"/>
</dbReference>
<keyword evidence="6 9" id="KW-0694">RNA-binding</keyword>
<dbReference type="InterPro" id="IPR003593">
    <property type="entry name" value="AAA+_ATPase"/>
</dbReference>
<dbReference type="CDD" id="cd04459">
    <property type="entry name" value="Rho_CSD"/>
    <property type="match status" value="1"/>
</dbReference>
<comment type="caution">
    <text evidence="13">The sequence shown here is derived from an EMBL/GenBank/DDBJ whole genome shotgun (WGS) entry which is preliminary data.</text>
</comment>
<dbReference type="GO" id="GO:0003723">
    <property type="term" value="F:RNA binding"/>
    <property type="evidence" value="ECO:0007669"/>
    <property type="project" value="UniProtKB-UniRule"/>
</dbReference>
<dbReference type="Gene3D" id="2.40.50.140">
    <property type="entry name" value="Nucleic acid-binding proteins"/>
    <property type="match status" value="1"/>
</dbReference>
<evidence type="ECO:0000256" key="10">
    <source>
        <dbReference type="NCBIfam" id="TIGR00767"/>
    </source>
</evidence>
<evidence type="ECO:0000256" key="7">
    <source>
        <dbReference type="ARBA" id="ARBA00023015"/>
    </source>
</evidence>
<comment type="caution">
    <text evidence="9">Lacks conserved residue(s) required for the propagation of feature annotation.</text>
</comment>
<dbReference type="Gene3D" id="3.40.50.300">
    <property type="entry name" value="P-loop containing nucleotide triphosphate hydrolases"/>
    <property type="match status" value="1"/>
</dbReference>
<dbReference type="SUPFAM" id="SSF52540">
    <property type="entry name" value="P-loop containing nucleoside triphosphate hydrolases"/>
    <property type="match status" value="1"/>
</dbReference>
<keyword evidence="7 9" id="KW-0805">Transcription regulation</keyword>
<evidence type="ECO:0000256" key="4">
    <source>
        <dbReference type="ARBA" id="ARBA00022806"/>
    </source>
</evidence>
<keyword evidence="4 9" id="KW-0347">Helicase</keyword>
<feature type="binding site" evidence="9">
    <location>
        <position position="212"/>
    </location>
    <ligand>
        <name>ATP</name>
        <dbReference type="ChEBI" id="CHEBI:30616"/>
    </ligand>
</feature>
<dbReference type="Proteomes" id="UP000252355">
    <property type="component" value="Unassembled WGS sequence"/>
</dbReference>
<dbReference type="InterPro" id="IPR041703">
    <property type="entry name" value="Rho_factor_ATP-bd"/>
</dbReference>
<evidence type="ECO:0000259" key="12">
    <source>
        <dbReference type="PROSITE" id="PS51856"/>
    </source>
</evidence>
<dbReference type="InterPro" id="IPR011129">
    <property type="entry name" value="CSD"/>
</dbReference>
<evidence type="ECO:0000256" key="6">
    <source>
        <dbReference type="ARBA" id="ARBA00022884"/>
    </source>
</evidence>
<dbReference type="InterPro" id="IPR027417">
    <property type="entry name" value="P-loop_NTPase"/>
</dbReference>
<evidence type="ECO:0000256" key="5">
    <source>
        <dbReference type="ARBA" id="ARBA00022840"/>
    </source>
</evidence>
<evidence type="ECO:0000256" key="11">
    <source>
        <dbReference type="PROSITE-ProRule" id="PRU01203"/>
    </source>
</evidence>
<dbReference type="EMBL" id="QOQW01000034">
    <property type="protein sequence ID" value="RCK77246.1"/>
    <property type="molecule type" value="Genomic_DNA"/>
</dbReference>
<evidence type="ECO:0000256" key="2">
    <source>
        <dbReference type="ARBA" id="ARBA00022741"/>
    </source>
</evidence>
<sequence>MEESALSYLQLCEVPSKNLKTMAKELGIAGVEKMKKSQMIRAILQHHLSKQGLALSEGTLEITPEGYGFLRTRSYVQNDDDVYVSPSQIKRYGLMTGDTVIAQVRLPKDDESYHSLLKIEAVNDLPVEALSKRTNFENGIPIFPRERFRLETPDNDISVRVFDLICPIGKGQRGLIVAPPKAGKTTLLKHLANAIITNHPEVLMLILLIDERPEEVTDMRRSVDAEVVASTFDEHISHHIKVSELLLEKAKRHVELGRDVVILLDSITRLARAYNISVPSAGQTLTGGVNPFALHKPKRFLGAARKIEGGGSLTVIATALVDTGSKMDEVIFEEFKGTGNMELHLDRKLFNKRIFPCIDVKLSGTRKEELLMPPEDLNKVIILRRAFEEKNPQEVVEMLVKSISATKTNAEFLAMINPNYKPAGKNTAG</sequence>
<dbReference type="GO" id="GO:0004386">
    <property type="term" value="F:helicase activity"/>
    <property type="evidence" value="ECO:0007669"/>
    <property type="project" value="UniProtKB-UniRule"/>
</dbReference>
<keyword evidence="1 9" id="KW-0806">Transcription termination</keyword>
<dbReference type="InterPro" id="IPR036269">
    <property type="entry name" value="Rho_N_sf"/>
</dbReference>
<dbReference type="SMART" id="SM00357">
    <property type="entry name" value="CSP"/>
    <property type="match status" value="1"/>
</dbReference>
<dbReference type="Pfam" id="PF07497">
    <property type="entry name" value="Rho_RNA_bind"/>
    <property type="match status" value="1"/>
</dbReference>
<keyword evidence="3 9" id="KW-0378">Hydrolase</keyword>
<evidence type="ECO:0000313" key="14">
    <source>
        <dbReference type="Proteomes" id="UP000252355"/>
    </source>
</evidence>
<comment type="similarity">
    <text evidence="9 11">Belongs to the Rho family.</text>
</comment>
<gene>
    <name evidence="9" type="primary">rho</name>
    <name evidence="13" type="ORF">OZSIB_3057</name>
</gene>
<dbReference type="InterPro" id="IPR011112">
    <property type="entry name" value="Rho-like_N"/>
</dbReference>
<dbReference type="InterPro" id="IPR004665">
    <property type="entry name" value="Term_rho"/>
</dbReference>
<name>A0A367ZGP7_9BACT</name>
<dbReference type="NCBIfam" id="NF006886">
    <property type="entry name" value="PRK09376.1"/>
    <property type="match status" value="1"/>
</dbReference>
<dbReference type="NCBIfam" id="TIGR00767">
    <property type="entry name" value="rho"/>
    <property type="match status" value="1"/>
</dbReference>
<evidence type="ECO:0000256" key="9">
    <source>
        <dbReference type="HAMAP-Rule" id="MF_01884"/>
    </source>
</evidence>
<comment type="subunit">
    <text evidence="9">Homohexamer. The homohexamer assembles into an open ring structure.</text>
</comment>